<protein>
    <recommendedName>
        <fullName evidence="6">Pentatricopeptide repeat-containing protein</fullName>
    </recommendedName>
</protein>
<comment type="similarity">
    <text evidence="1">Belongs to the PPR family. P subfamily.</text>
</comment>
<keyword evidence="2" id="KW-0677">Repeat</keyword>
<evidence type="ECO:0000256" key="3">
    <source>
        <dbReference type="PROSITE-ProRule" id="PRU00708"/>
    </source>
</evidence>
<dbReference type="InterPro" id="IPR011990">
    <property type="entry name" value="TPR-like_helical_dom_sf"/>
</dbReference>
<keyword evidence="5" id="KW-1185">Reference proteome</keyword>
<feature type="repeat" description="PPR" evidence="3">
    <location>
        <begin position="20"/>
        <end position="54"/>
    </location>
</feature>
<dbReference type="InterPro" id="IPR050667">
    <property type="entry name" value="PPR-containing_protein"/>
</dbReference>
<comment type="caution">
    <text evidence="4">The sequence shown here is derived from an EMBL/GenBank/DDBJ whole genome shotgun (WGS) entry which is preliminary data.</text>
</comment>
<evidence type="ECO:0008006" key="6">
    <source>
        <dbReference type="Google" id="ProtNLM"/>
    </source>
</evidence>
<dbReference type="AlphaFoldDB" id="A0A7J9LC43"/>
<evidence type="ECO:0000313" key="5">
    <source>
        <dbReference type="Proteomes" id="UP000593576"/>
    </source>
</evidence>
<feature type="repeat" description="PPR" evidence="3">
    <location>
        <begin position="91"/>
        <end position="125"/>
    </location>
</feature>
<dbReference type="OrthoDB" id="185373at2759"/>
<reference evidence="4 5" key="1">
    <citation type="journal article" date="2019" name="Genome Biol. Evol.">
        <title>Insights into the evolution of the New World diploid cottons (Gossypium, subgenus Houzingenia) based on genome sequencing.</title>
        <authorList>
            <person name="Grover C.E."/>
            <person name="Arick M.A. 2nd"/>
            <person name="Thrash A."/>
            <person name="Conover J.L."/>
            <person name="Sanders W.S."/>
            <person name="Peterson D.G."/>
            <person name="Frelichowski J.E."/>
            <person name="Scheffler J.A."/>
            <person name="Scheffler B.E."/>
            <person name="Wendel J.F."/>
        </authorList>
    </citation>
    <scope>NUCLEOTIDE SEQUENCE [LARGE SCALE GENOMIC DNA]</scope>
    <source>
        <strain evidence="4">1</strain>
        <tissue evidence="4">Leaf</tissue>
    </source>
</reference>
<feature type="repeat" description="PPR" evidence="3">
    <location>
        <begin position="187"/>
        <end position="221"/>
    </location>
</feature>
<evidence type="ECO:0000256" key="1">
    <source>
        <dbReference type="ARBA" id="ARBA00007626"/>
    </source>
</evidence>
<dbReference type="PROSITE" id="PS51375">
    <property type="entry name" value="PPR"/>
    <property type="match status" value="3"/>
</dbReference>
<accession>A0A7J9LC43</accession>
<dbReference type="PANTHER" id="PTHR47939">
    <property type="entry name" value="MEMBRANE-ASSOCIATED SALT-INDUCIBLE PROTEIN-LIKE"/>
    <property type="match status" value="1"/>
</dbReference>
<evidence type="ECO:0000256" key="2">
    <source>
        <dbReference type="ARBA" id="ARBA00022737"/>
    </source>
</evidence>
<dbReference type="Proteomes" id="UP000593576">
    <property type="component" value="Unassembled WGS sequence"/>
</dbReference>
<evidence type="ECO:0000313" key="4">
    <source>
        <dbReference type="EMBL" id="MBA0856278.1"/>
    </source>
</evidence>
<name>A0A7J9LC43_GOSSC</name>
<dbReference type="EMBL" id="JABFAF010000005">
    <property type="protein sequence ID" value="MBA0856278.1"/>
    <property type="molecule type" value="Genomic_DNA"/>
</dbReference>
<dbReference type="Pfam" id="PF01535">
    <property type="entry name" value="PPR"/>
    <property type="match status" value="2"/>
</dbReference>
<dbReference type="NCBIfam" id="TIGR00756">
    <property type="entry name" value="PPR"/>
    <property type="match status" value="2"/>
</dbReference>
<sequence>MIDLALEDFHSIVKKGRDPDVVTYAIMIDGVCKVGRFNSAVGLWKEMVGKGLSPDNKACCALVVGLCEVGKVDLAYELVVEVIKGGNVEFSTLIYNALISGFCRISRIDKAQAIKLFMTKNGILQGCHIGKAYKLFEDMGRKGIAPNVVTLTTLIKNFLNKGSSGIAKTLLDRMSGREMQSKGFSPDETTFKLIIGGLICEKKLSEACQVWDQMMEKGFTLDRAVSETLINAIHSIDYA</sequence>
<dbReference type="InterPro" id="IPR002885">
    <property type="entry name" value="PPR_rpt"/>
</dbReference>
<gene>
    <name evidence="4" type="ORF">Goshw_025982</name>
</gene>
<dbReference type="Gene3D" id="1.25.40.10">
    <property type="entry name" value="Tetratricopeptide repeat domain"/>
    <property type="match status" value="3"/>
</dbReference>
<proteinExistence type="inferred from homology"/>
<dbReference type="Pfam" id="PF13041">
    <property type="entry name" value="PPR_2"/>
    <property type="match status" value="2"/>
</dbReference>
<dbReference type="PANTHER" id="PTHR47939:SF2">
    <property type="entry name" value="OS03G0782900 PROTEIN"/>
    <property type="match status" value="1"/>
</dbReference>
<organism evidence="4 5">
    <name type="scientific">Gossypium schwendimanii</name>
    <name type="common">Cotton</name>
    <dbReference type="NCBI Taxonomy" id="34291"/>
    <lineage>
        <taxon>Eukaryota</taxon>
        <taxon>Viridiplantae</taxon>
        <taxon>Streptophyta</taxon>
        <taxon>Embryophyta</taxon>
        <taxon>Tracheophyta</taxon>
        <taxon>Spermatophyta</taxon>
        <taxon>Magnoliopsida</taxon>
        <taxon>eudicotyledons</taxon>
        <taxon>Gunneridae</taxon>
        <taxon>Pentapetalae</taxon>
        <taxon>rosids</taxon>
        <taxon>malvids</taxon>
        <taxon>Malvales</taxon>
        <taxon>Malvaceae</taxon>
        <taxon>Malvoideae</taxon>
        <taxon>Gossypium</taxon>
    </lineage>
</organism>